<keyword evidence="5 7" id="KW-0804">Transcription</keyword>
<dbReference type="InterPro" id="IPR044810">
    <property type="entry name" value="WRKY_plant"/>
</dbReference>
<evidence type="ECO:0000313" key="10">
    <source>
        <dbReference type="EMBL" id="AYA73388.1"/>
    </source>
</evidence>
<evidence type="ECO:0000256" key="2">
    <source>
        <dbReference type="ARBA" id="ARBA00008964"/>
    </source>
</evidence>
<evidence type="ECO:0000256" key="6">
    <source>
        <dbReference type="ARBA" id="ARBA00023242"/>
    </source>
</evidence>
<evidence type="ECO:0000256" key="1">
    <source>
        <dbReference type="ARBA" id="ARBA00004123"/>
    </source>
</evidence>
<name>A0A385NHK6_CAMSI</name>
<keyword evidence="6 7" id="KW-0539">Nucleus</keyword>
<dbReference type="SMR" id="A0A385NHK6"/>
<dbReference type="Pfam" id="PF03106">
    <property type="entry name" value="WRKY"/>
    <property type="match status" value="1"/>
</dbReference>
<protein>
    <recommendedName>
        <fullName evidence="7">WRKY transcription factor</fullName>
    </recommendedName>
</protein>
<dbReference type="GO" id="GO:0005634">
    <property type="term" value="C:nucleus"/>
    <property type="evidence" value="ECO:0007669"/>
    <property type="project" value="UniProtKB-SubCell"/>
</dbReference>
<feature type="region of interest" description="Disordered" evidence="8">
    <location>
        <begin position="76"/>
        <end position="133"/>
    </location>
</feature>
<reference evidence="10" key="1">
    <citation type="submission" date="2017-10" db="EMBL/GenBank/DDBJ databases">
        <authorList>
            <person name="Banno H."/>
            <person name="Chua N.-H."/>
        </authorList>
    </citation>
    <scope>NUCLEOTIDE SEQUENCE</scope>
</reference>
<dbReference type="SUPFAM" id="SSF118290">
    <property type="entry name" value="WRKY DNA-binding domain"/>
    <property type="match status" value="1"/>
</dbReference>
<dbReference type="EMBL" id="MG298957">
    <property type="protein sequence ID" value="AYA73388.1"/>
    <property type="molecule type" value="mRNA"/>
</dbReference>
<dbReference type="AlphaFoldDB" id="A0A385NHK6"/>
<dbReference type="Gene3D" id="2.20.25.80">
    <property type="entry name" value="WRKY domain"/>
    <property type="match status" value="1"/>
</dbReference>
<dbReference type="GO" id="GO:0003700">
    <property type="term" value="F:DNA-binding transcription factor activity"/>
    <property type="evidence" value="ECO:0007669"/>
    <property type="project" value="UniProtKB-UniRule"/>
</dbReference>
<feature type="domain" description="WRKY" evidence="9">
    <location>
        <begin position="143"/>
        <end position="208"/>
    </location>
</feature>
<organism evidence="10">
    <name type="scientific">Camellia sinensis</name>
    <name type="common">Tea plant</name>
    <name type="synonym">Thea sinensis</name>
    <dbReference type="NCBI Taxonomy" id="4442"/>
    <lineage>
        <taxon>Eukaryota</taxon>
        <taxon>Viridiplantae</taxon>
        <taxon>Streptophyta</taxon>
        <taxon>Embryophyta</taxon>
        <taxon>Tracheophyta</taxon>
        <taxon>Spermatophyta</taxon>
        <taxon>Magnoliopsida</taxon>
        <taxon>eudicotyledons</taxon>
        <taxon>Gunneridae</taxon>
        <taxon>Pentapetalae</taxon>
        <taxon>asterids</taxon>
        <taxon>Ericales</taxon>
        <taxon>Theaceae</taxon>
        <taxon>Camellia</taxon>
    </lineage>
</organism>
<dbReference type="PANTHER" id="PTHR31221">
    <property type="entry name" value="WRKY TRANSCRIPTION FACTOR PROTEIN 1-RELATED"/>
    <property type="match status" value="1"/>
</dbReference>
<dbReference type="PIRSF" id="PIRSF038130">
    <property type="entry name" value="TF_WRKY_IIc"/>
    <property type="match status" value="1"/>
</dbReference>
<keyword evidence="3 7" id="KW-0805">Transcription regulation</keyword>
<dbReference type="InterPro" id="IPR003657">
    <property type="entry name" value="WRKY_dom"/>
</dbReference>
<evidence type="ECO:0000256" key="8">
    <source>
        <dbReference type="SAM" id="MobiDB-lite"/>
    </source>
</evidence>
<accession>A0A385NHK6</accession>
<dbReference type="PROSITE" id="PS50811">
    <property type="entry name" value="WRKY"/>
    <property type="match status" value="1"/>
</dbReference>
<comment type="subcellular location">
    <subcellularLocation>
        <location evidence="1 7">Nucleus</location>
    </subcellularLocation>
</comment>
<evidence type="ECO:0000259" key="9">
    <source>
        <dbReference type="PROSITE" id="PS50811"/>
    </source>
</evidence>
<dbReference type="InterPro" id="IPR017396">
    <property type="entry name" value="TF_WRKY_IIc"/>
</dbReference>
<feature type="compositionally biased region" description="Basic residues" evidence="8">
    <location>
        <begin position="115"/>
        <end position="128"/>
    </location>
</feature>
<evidence type="ECO:0000256" key="7">
    <source>
        <dbReference type="PIRNR" id="PIRNR038130"/>
    </source>
</evidence>
<evidence type="ECO:0000256" key="5">
    <source>
        <dbReference type="ARBA" id="ARBA00023163"/>
    </source>
</evidence>
<evidence type="ECO:0000256" key="4">
    <source>
        <dbReference type="ARBA" id="ARBA00023125"/>
    </source>
</evidence>
<dbReference type="InterPro" id="IPR036576">
    <property type="entry name" value="WRKY_dom_sf"/>
</dbReference>
<dbReference type="FunFam" id="2.20.25.80:FF:000003">
    <property type="entry name" value="WRKY transcription factor 57"/>
    <property type="match status" value="1"/>
</dbReference>
<gene>
    <name evidence="10" type="primary">WRKY23</name>
</gene>
<evidence type="ECO:0000256" key="3">
    <source>
        <dbReference type="ARBA" id="ARBA00023015"/>
    </source>
</evidence>
<proteinExistence type="evidence at transcript level"/>
<dbReference type="SMART" id="SM00774">
    <property type="entry name" value="WRKY"/>
    <property type="match status" value="1"/>
</dbReference>
<keyword evidence="4 7" id="KW-0238">DNA-binding</keyword>
<comment type="similarity">
    <text evidence="2 7">Belongs to the WRKY group II-c family.</text>
</comment>
<dbReference type="GO" id="GO:0043565">
    <property type="term" value="F:sequence-specific DNA binding"/>
    <property type="evidence" value="ECO:0007669"/>
    <property type="project" value="InterPro"/>
</dbReference>
<dbReference type="PANTHER" id="PTHR31221:SF358">
    <property type="entry name" value="WRKY TRANSCRIPTION FACTOR 71"/>
    <property type="match status" value="1"/>
</dbReference>
<feature type="compositionally biased region" description="Polar residues" evidence="8">
    <location>
        <begin position="76"/>
        <end position="85"/>
    </location>
</feature>
<sequence>MESKEAVKTEDSIRSSSFLDQFSVVGMLELGEKSSSSLGFMELLGIADFNPSIFDMLQASTTPYVEPTRSTSEVLMMNNQPTTPNSSSISSESSVAPNDEQSRVVVDEEDEEHLKTKKQLLKPKKTSQKKREREPRFAFMTKSEVDHLEDGYRWRKYGQKAVKNSPFPRGYYRCTTVTCNVKKRVERSFSDPTIVVTTYEGKHTHPSPLVHRPTTISTSTSAAFIPARPGFSAPSANTNSNTAFALSLCRHHHHHPFQFISNNNLPPPHLNCGYLSNYLNPTSASTNASVLLHERRFCNPASSALLADHGLLQDIVPSSLVTKDD</sequence>